<accession>A0A0G0T3T7</accession>
<protein>
    <submittedName>
        <fullName evidence="1">Uncharacterized protein</fullName>
    </submittedName>
</protein>
<evidence type="ECO:0000313" key="1">
    <source>
        <dbReference type="EMBL" id="KKR71644.1"/>
    </source>
</evidence>
<reference evidence="1 2" key="1">
    <citation type="journal article" date="2015" name="Nature">
        <title>rRNA introns, odd ribosomes, and small enigmatic genomes across a large radiation of phyla.</title>
        <authorList>
            <person name="Brown C.T."/>
            <person name="Hug L.A."/>
            <person name="Thomas B.C."/>
            <person name="Sharon I."/>
            <person name="Castelle C.J."/>
            <person name="Singh A."/>
            <person name="Wilkins M.J."/>
            <person name="Williams K.H."/>
            <person name="Banfield J.F."/>
        </authorList>
    </citation>
    <scope>NUCLEOTIDE SEQUENCE [LARGE SCALE GENOMIC DNA]</scope>
</reference>
<evidence type="ECO:0000313" key="2">
    <source>
        <dbReference type="Proteomes" id="UP000034013"/>
    </source>
</evidence>
<comment type="caution">
    <text evidence="1">The sequence shown here is derived from an EMBL/GenBank/DDBJ whole genome shotgun (WGS) entry which is preliminary data.</text>
</comment>
<name>A0A0G0T3T7_9BACT</name>
<dbReference type="Proteomes" id="UP000034013">
    <property type="component" value="Unassembled WGS sequence"/>
</dbReference>
<dbReference type="AlphaFoldDB" id="A0A0G0T3T7"/>
<sequence length="92" mass="10636">MGLDLALRIKAETFENSEGRRAIQLNDLSRLAKKQGYLYTFRFRTNTETGKYSILARSVGGQPHLLFFEGRKGKRVWMAAFRPHEIDSFVVK</sequence>
<proteinExistence type="predicted"/>
<gene>
    <name evidence="1" type="ORF">UU16_C0057G0010</name>
</gene>
<dbReference type="EMBL" id="LBZO01000057">
    <property type="protein sequence ID" value="KKR71644.1"/>
    <property type="molecule type" value="Genomic_DNA"/>
</dbReference>
<organism evidence="1 2">
    <name type="scientific">Candidatus Woesebacteria bacterium GW2011_GWA2_40_7</name>
    <dbReference type="NCBI Taxonomy" id="1618562"/>
    <lineage>
        <taxon>Bacteria</taxon>
        <taxon>Candidatus Woeseibacteriota</taxon>
    </lineage>
</organism>